<keyword evidence="1" id="KW-0732">Signal</keyword>
<evidence type="ECO:0000256" key="1">
    <source>
        <dbReference type="ARBA" id="ARBA00022729"/>
    </source>
</evidence>
<feature type="compositionally biased region" description="Basic and acidic residues" evidence="4">
    <location>
        <begin position="1205"/>
        <end position="1220"/>
    </location>
</feature>
<feature type="transmembrane region" description="Helical" evidence="5">
    <location>
        <begin position="1002"/>
        <end position="1021"/>
    </location>
</feature>
<dbReference type="InterPro" id="IPR006212">
    <property type="entry name" value="Furin_repeat"/>
</dbReference>
<dbReference type="InterPro" id="IPR011936">
    <property type="entry name" value="Myxo_disulph_rpt"/>
</dbReference>
<dbReference type="InterPro" id="IPR009030">
    <property type="entry name" value="Growth_fac_rcpt_cys_sf"/>
</dbReference>
<proteinExistence type="predicted"/>
<evidence type="ECO:0000256" key="2">
    <source>
        <dbReference type="ARBA" id="ARBA00022737"/>
    </source>
</evidence>
<dbReference type="CDD" id="cd00064">
    <property type="entry name" value="FU"/>
    <property type="match status" value="2"/>
</dbReference>
<dbReference type="PANTHER" id="PTHR38934">
    <property type="entry name" value="HYPHALLY REGULATED CELL WALL PROTEIN 1"/>
    <property type="match status" value="1"/>
</dbReference>
<dbReference type="OMA" id="DENYDCQ"/>
<sequence length="1233" mass="141526">MSTVPMFDANNYLSGSEFTLSGWFYTCQSGDFHVISRQYSSLPFSEIFSIRVDGAGQYVVSYFQSTLKTFYTGIYTYSGWNYFALSLDYQVINNFGVTEYYNTLSFHAGHDDFDSVEIKNMGFKAKIQSFTTTWSRTDADNFQLQLVIHYCIQDLCTVSFIQSKYLIKEWGQRFYNKIGQVIITNITYFLLDECNGLCGFCSNIDRNCHDKLLESFLAKIDFAAGVSDKYLSDSSGNQNQLQLMNNPIVIPYQGILFSRGKHAERPSLDTSSFQIPSSQIFCIESWFKINSMDFSFNNNYIGYLFAKYDSTNKIYKLAIGVSNGFMRIIFETNNYDRAYNFNDNKWHFIQACFRKSEMTGNTQMLLWIDDQVGADIQNFDGSYTDNTAYSVYAGKDFAGIMRSLQITTKIDWDCENEESISSAHVTSNKDYYQGFLKNQFNLTNKCSGIGSTSTCGFCSSIQYPTQNSINECFSNCSLNTFDQQCSQCDFRCKYCADNSLLTCSECNEFNYAFKNSSGLCQCSPGFFTNETKKECSKCNENCALCDNSTNQCIVCSKGSYKIYNNQCVKVCPDGYVGHDQYGICVYKSEEVQAPDFIKGCLSNQYYDEIFQYCRPCDSSCKTCSNWYSTDCLSCERGKYLWQRSTYEFLCLTCDSDGMYYGTNGDCVEKCGDSKNFGLNECDDGNSQNGDGCSSACKIEQGFICSGGNTKQKDICYAIQTQIDNVIVTGSNNLIIEFSKDVMILGELDQRDIQVRLLDYKSGSIQYGNSTLVDWTLPYQSYELMPSKLLFLKLDEKEFNLIAKNLKYTQNMKISITYLGTGKLRDENNQDVIVNDSNFSGSIYSFLMYFDFVLFEFKFIPVLIKDYIIDTYIPLRGIFTNELEAIGIYYNAISFNIFRKIMFWLIYFFVILPLSVILKRIFGDDSEVFNVWPDKFFFSGTMIIFFMQLQAFMMPAIAEIQIGATDSEYEYASYSLACLIIAIIAMIVYYGLSRPFRLKQNTIFVLVSEVVFIAICGLSIQYTQQDVQRTDLSYKAGFCFFIFTLYDSIMTLRIWKKAIDLKLPNPFHLVPSYKFRNQDLLNNSSNPFETQTNKLLFHSQKTSNKILDSNQTQEEILSPEDIKKKLKAKINKEKDDKDQIDILEQYYGDDGPKIDNDDTPNNDRSFTRINKGRKDKIKANSMDYSHDQGVTNNSANHIDFENVEIFNKKSHEKNQKKENIKKNQKKPAKPKVKN</sequence>
<evidence type="ECO:0000313" key="7">
    <source>
        <dbReference type="Proteomes" id="UP000039865"/>
    </source>
</evidence>
<feature type="transmembrane region" description="Helical" evidence="5">
    <location>
        <begin position="942"/>
        <end position="964"/>
    </location>
</feature>
<feature type="transmembrane region" description="Helical" evidence="5">
    <location>
        <begin position="970"/>
        <end position="990"/>
    </location>
</feature>
<dbReference type="NCBIfam" id="TIGR02232">
    <property type="entry name" value="myxo_disulf_rpt"/>
    <property type="match status" value="1"/>
</dbReference>
<dbReference type="SUPFAM" id="SSF57184">
    <property type="entry name" value="Growth factor receptor domain"/>
    <property type="match status" value="2"/>
</dbReference>
<dbReference type="Gene3D" id="2.10.220.10">
    <property type="entry name" value="Hormone Receptor, Insulin-like Growth Factor Receptor 1, Chain A, domain 2"/>
    <property type="match status" value="1"/>
</dbReference>
<evidence type="ECO:0000313" key="6">
    <source>
        <dbReference type="EMBL" id="CDW81534.1"/>
    </source>
</evidence>
<keyword evidence="7" id="KW-1185">Reference proteome</keyword>
<keyword evidence="2" id="KW-0677">Repeat</keyword>
<feature type="compositionally biased region" description="Basic residues" evidence="4">
    <location>
        <begin position="1221"/>
        <end position="1233"/>
    </location>
</feature>
<dbReference type="OrthoDB" id="27819at2759"/>
<dbReference type="InParanoid" id="A0A078AH20"/>
<dbReference type="EMBL" id="CCKQ01010041">
    <property type="protein sequence ID" value="CDW81534.1"/>
    <property type="molecule type" value="Genomic_DNA"/>
</dbReference>
<organism evidence="6 7">
    <name type="scientific">Stylonychia lemnae</name>
    <name type="common">Ciliate</name>
    <dbReference type="NCBI Taxonomy" id="5949"/>
    <lineage>
        <taxon>Eukaryota</taxon>
        <taxon>Sar</taxon>
        <taxon>Alveolata</taxon>
        <taxon>Ciliophora</taxon>
        <taxon>Intramacronucleata</taxon>
        <taxon>Spirotrichea</taxon>
        <taxon>Stichotrichia</taxon>
        <taxon>Sporadotrichida</taxon>
        <taxon>Oxytrichidae</taxon>
        <taxon>Stylonychinae</taxon>
        <taxon>Stylonychia</taxon>
    </lineage>
</organism>
<evidence type="ECO:0000256" key="3">
    <source>
        <dbReference type="ARBA" id="ARBA00023157"/>
    </source>
</evidence>
<keyword evidence="3" id="KW-1015">Disulfide bond</keyword>
<dbReference type="InterPro" id="IPR013320">
    <property type="entry name" value="ConA-like_dom_sf"/>
</dbReference>
<keyword evidence="5" id="KW-1133">Transmembrane helix</keyword>
<feature type="transmembrane region" description="Helical" evidence="5">
    <location>
        <begin position="900"/>
        <end position="921"/>
    </location>
</feature>
<reference evidence="6 7" key="1">
    <citation type="submission" date="2014-06" db="EMBL/GenBank/DDBJ databases">
        <authorList>
            <person name="Swart Estienne"/>
        </authorList>
    </citation>
    <scope>NUCLEOTIDE SEQUENCE [LARGE SCALE GENOMIC DNA]</scope>
    <source>
        <strain evidence="6 7">130c</strain>
    </source>
</reference>
<feature type="region of interest" description="Disordered" evidence="4">
    <location>
        <begin position="1145"/>
        <end position="1233"/>
    </location>
</feature>
<feature type="transmembrane region" description="Helical" evidence="5">
    <location>
        <begin position="1033"/>
        <end position="1054"/>
    </location>
</feature>
<evidence type="ECO:0008006" key="8">
    <source>
        <dbReference type="Google" id="ProtNLM"/>
    </source>
</evidence>
<dbReference type="PANTHER" id="PTHR38934:SF6">
    <property type="entry name" value="CHROMOSOME UNDETERMINED SCAFFOLD_176, WHOLE GENOME SHOTGUN SEQUENCE"/>
    <property type="match status" value="1"/>
</dbReference>
<accession>A0A078AH20</accession>
<evidence type="ECO:0000256" key="4">
    <source>
        <dbReference type="SAM" id="MobiDB-lite"/>
    </source>
</evidence>
<dbReference type="SMART" id="SM00261">
    <property type="entry name" value="FU"/>
    <property type="match status" value="3"/>
</dbReference>
<evidence type="ECO:0000256" key="5">
    <source>
        <dbReference type="SAM" id="Phobius"/>
    </source>
</evidence>
<keyword evidence="5" id="KW-0812">Transmembrane</keyword>
<dbReference type="AlphaFoldDB" id="A0A078AH20"/>
<name>A0A078AH20_STYLE</name>
<keyword evidence="5" id="KW-0472">Membrane</keyword>
<gene>
    <name evidence="6" type="primary">Contig3636.g3885</name>
    <name evidence="6" type="ORF">STYLEM_10553</name>
</gene>
<dbReference type="SUPFAM" id="SSF49899">
    <property type="entry name" value="Concanavalin A-like lectins/glucanases"/>
    <property type="match status" value="1"/>
</dbReference>
<protein>
    <recommendedName>
        <fullName evidence="8">Insulin-like growth factor binding protein, N-terminal</fullName>
    </recommendedName>
</protein>
<dbReference type="Proteomes" id="UP000039865">
    <property type="component" value="Unassembled WGS sequence"/>
</dbReference>